<protein>
    <submittedName>
        <fullName evidence="3">DNA polymerase III subunit gamma/tau</fullName>
    </submittedName>
</protein>
<evidence type="ECO:0000313" key="3">
    <source>
        <dbReference type="EMBL" id="MCI4657193.1"/>
    </source>
</evidence>
<feature type="transmembrane region" description="Helical" evidence="2">
    <location>
        <begin position="169"/>
        <end position="191"/>
    </location>
</feature>
<evidence type="ECO:0000256" key="2">
    <source>
        <dbReference type="SAM" id="Phobius"/>
    </source>
</evidence>
<organism evidence="3 4">
    <name type="scientific">Cryobacterium zhongshanensis</name>
    <dbReference type="NCBI Taxonomy" id="2928153"/>
    <lineage>
        <taxon>Bacteria</taxon>
        <taxon>Bacillati</taxon>
        <taxon>Actinomycetota</taxon>
        <taxon>Actinomycetes</taxon>
        <taxon>Micrococcales</taxon>
        <taxon>Microbacteriaceae</taxon>
        <taxon>Cryobacterium</taxon>
    </lineage>
</organism>
<dbReference type="RefSeq" id="WP_243011169.1">
    <property type="nucleotide sequence ID" value="NZ_JALGAR010000001.1"/>
</dbReference>
<keyword evidence="2" id="KW-1133">Transmembrane helix</keyword>
<feature type="region of interest" description="Disordered" evidence="1">
    <location>
        <begin position="1"/>
        <end position="70"/>
    </location>
</feature>
<dbReference type="Proteomes" id="UP001165341">
    <property type="component" value="Unassembled WGS sequence"/>
</dbReference>
<accession>A0AA41QUE6</accession>
<feature type="compositionally biased region" description="Acidic residues" evidence="1">
    <location>
        <begin position="11"/>
        <end position="25"/>
    </location>
</feature>
<dbReference type="AlphaFoldDB" id="A0AA41QUE6"/>
<name>A0AA41QUE6_9MICO</name>
<keyword evidence="2" id="KW-0812">Transmembrane</keyword>
<comment type="caution">
    <text evidence="3">The sequence shown here is derived from an EMBL/GenBank/DDBJ whole genome shotgun (WGS) entry which is preliminary data.</text>
</comment>
<feature type="transmembrane region" description="Helical" evidence="2">
    <location>
        <begin position="100"/>
        <end position="121"/>
    </location>
</feature>
<gene>
    <name evidence="3" type="ORF">MQH31_05125</name>
</gene>
<proteinExistence type="predicted"/>
<feature type="compositionally biased region" description="Basic and acidic residues" evidence="1">
    <location>
        <begin position="30"/>
        <end position="40"/>
    </location>
</feature>
<keyword evidence="2" id="KW-0472">Membrane</keyword>
<keyword evidence="4" id="KW-1185">Reference proteome</keyword>
<sequence>MTSAPRGDVPHDDDDALGWAGDDDPTLQTRSEDADARESSRTPVEPDPGASAPASTPASPPASEPVYAALPDGWSVKGPTAAIEADAAARGSDRSPMSSFTLISLGVFGGIYLLFTIGWFIGVSRIDNPLGDALASFMFSLGTWLAVAAPVAWFAVTLWLTPTRPRGRILWLLLGVVLLAPLPLLVSGGAVA</sequence>
<evidence type="ECO:0000313" key="4">
    <source>
        <dbReference type="Proteomes" id="UP001165341"/>
    </source>
</evidence>
<dbReference type="EMBL" id="JALGAR010000001">
    <property type="protein sequence ID" value="MCI4657193.1"/>
    <property type="molecule type" value="Genomic_DNA"/>
</dbReference>
<evidence type="ECO:0000256" key="1">
    <source>
        <dbReference type="SAM" id="MobiDB-lite"/>
    </source>
</evidence>
<feature type="compositionally biased region" description="Low complexity" evidence="1">
    <location>
        <begin position="47"/>
        <end position="57"/>
    </location>
</feature>
<reference evidence="3" key="1">
    <citation type="submission" date="2022-03" db="EMBL/GenBank/DDBJ databases">
        <title>Cryobacterium sp. nov. strain ZS14-85, isolated from Antarctic soil.</title>
        <authorList>
            <person name="Li J."/>
            <person name="Niu G."/>
        </authorList>
    </citation>
    <scope>NUCLEOTIDE SEQUENCE</scope>
    <source>
        <strain evidence="3">ZS14-85</strain>
    </source>
</reference>
<feature type="transmembrane region" description="Helical" evidence="2">
    <location>
        <begin position="133"/>
        <end position="160"/>
    </location>
</feature>